<dbReference type="GO" id="GO:0009007">
    <property type="term" value="F:site-specific DNA-methyltransferase (adenine-specific) activity"/>
    <property type="evidence" value="ECO:0007669"/>
    <property type="project" value="UniProtKB-EC"/>
</dbReference>
<evidence type="ECO:0000256" key="3">
    <source>
        <dbReference type="ARBA" id="ARBA00022679"/>
    </source>
</evidence>
<dbReference type="AlphaFoldDB" id="Q8FUH3"/>
<accession>Q8FUH3</accession>
<evidence type="ECO:0000256" key="2">
    <source>
        <dbReference type="ARBA" id="ARBA00022603"/>
    </source>
</evidence>
<accession>C8NRQ9</accession>
<dbReference type="PANTHER" id="PTHR42933:SF4">
    <property type="entry name" value="TYPE I RESTRICTION ENZYME ECOKI METHYLASE SUBUNIT"/>
    <property type="match status" value="1"/>
</dbReference>
<protein>
    <recommendedName>
        <fullName evidence="1">site-specific DNA-methyltransferase (adenine-specific)</fullName>
        <ecNumber evidence="1">2.1.1.72</ecNumber>
    </recommendedName>
</protein>
<comment type="catalytic activity">
    <reaction evidence="6">
        <text>a 2'-deoxyadenosine in DNA + S-adenosyl-L-methionine = an N(6)-methyl-2'-deoxyadenosine in DNA + S-adenosyl-L-homocysteine + H(+)</text>
        <dbReference type="Rhea" id="RHEA:15197"/>
        <dbReference type="Rhea" id="RHEA-COMP:12418"/>
        <dbReference type="Rhea" id="RHEA-COMP:12419"/>
        <dbReference type="ChEBI" id="CHEBI:15378"/>
        <dbReference type="ChEBI" id="CHEBI:57856"/>
        <dbReference type="ChEBI" id="CHEBI:59789"/>
        <dbReference type="ChEBI" id="CHEBI:90615"/>
        <dbReference type="ChEBI" id="CHEBI:90616"/>
        <dbReference type="EC" id="2.1.1.72"/>
    </reaction>
</comment>
<dbReference type="HOGENOM" id="CLU_396824_0_0_11"/>
<feature type="domain" description="DNA methylase adenine-specific" evidence="7">
    <location>
        <begin position="145"/>
        <end position="398"/>
    </location>
</feature>
<dbReference type="EMBL" id="BA000035">
    <property type="protein sequence ID" value="BAC16857.1"/>
    <property type="molecule type" value="Genomic_DNA"/>
</dbReference>
<dbReference type="InterPro" id="IPR029063">
    <property type="entry name" value="SAM-dependent_MTases_sf"/>
</dbReference>
<keyword evidence="4" id="KW-0949">S-adenosyl-L-methionine</keyword>
<dbReference type="RefSeq" id="WP_006768646.1">
    <property type="nucleotide sequence ID" value="NC_004369.1"/>
</dbReference>
<dbReference type="InterPro" id="IPR051537">
    <property type="entry name" value="DNA_Adenine_Mtase"/>
</dbReference>
<dbReference type="SUPFAM" id="SSF53335">
    <property type="entry name" value="S-adenosyl-L-methionine-dependent methyltransferases"/>
    <property type="match status" value="1"/>
</dbReference>
<dbReference type="InterPro" id="IPR003356">
    <property type="entry name" value="DNA_methylase_A-5"/>
</dbReference>
<keyword evidence="2" id="KW-0489">Methyltransferase</keyword>
<dbReference type="GO" id="GO:0032259">
    <property type="term" value="P:methylation"/>
    <property type="evidence" value="ECO:0007669"/>
    <property type="project" value="UniProtKB-KW"/>
</dbReference>
<dbReference type="PRINTS" id="PR00507">
    <property type="entry name" value="N12N6MTFRASE"/>
</dbReference>
<evidence type="ECO:0000256" key="1">
    <source>
        <dbReference type="ARBA" id="ARBA00011900"/>
    </source>
</evidence>
<evidence type="ECO:0000259" key="7">
    <source>
        <dbReference type="Pfam" id="PF02384"/>
    </source>
</evidence>
<dbReference type="SUPFAM" id="SSF46955">
    <property type="entry name" value="Putative DNA-binding domain"/>
    <property type="match status" value="1"/>
</dbReference>
<dbReference type="GO" id="GO:0008170">
    <property type="term" value="F:N-methyltransferase activity"/>
    <property type="evidence" value="ECO:0007669"/>
    <property type="project" value="InterPro"/>
</dbReference>
<dbReference type="InterPro" id="IPR009061">
    <property type="entry name" value="DNA-bd_dom_put_sf"/>
</dbReference>
<dbReference type="STRING" id="196164.gene:10740437"/>
<evidence type="ECO:0000313" key="9">
    <source>
        <dbReference type="Proteomes" id="UP000001409"/>
    </source>
</evidence>
<dbReference type="GO" id="GO:0003677">
    <property type="term" value="F:DNA binding"/>
    <property type="evidence" value="ECO:0007669"/>
    <property type="project" value="InterPro"/>
</dbReference>
<dbReference type="OrthoDB" id="9784823at2"/>
<dbReference type="Gene3D" id="3.40.50.150">
    <property type="entry name" value="Vaccinia Virus protein VP39"/>
    <property type="match status" value="1"/>
</dbReference>
<dbReference type="KEGG" id="cef:CE0047"/>
<keyword evidence="9" id="KW-1185">Reference proteome</keyword>
<dbReference type="Pfam" id="PF02384">
    <property type="entry name" value="N6_Mtase"/>
    <property type="match status" value="1"/>
</dbReference>
<dbReference type="CDD" id="cd02440">
    <property type="entry name" value="AdoMet_MTases"/>
    <property type="match status" value="1"/>
</dbReference>
<evidence type="ECO:0000313" key="8">
    <source>
        <dbReference type="EMBL" id="BAC16857.1"/>
    </source>
</evidence>
<evidence type="ECO:0000256" key="6">
    <source>
        <dbReference type="ARBA" id="ARBA00047942"/>
    </source>
</evidence>
<dbReference type="PANTHER" id="PTHR42933">
    <property type="entry name" value="SLR6095 PROTEIN"/>
    <property type="match status" value="1"/>
</dbReference>
<dbReference type="GO" id="GO:0009307">
    <property type="term" value="P:DNA restriction-modification system"/>
    <property type="evidence" value="ECO:0007669"/>
    <property type="project" value="UniProtKB-KW"/>
</dbReference>
<evidence type="ECO:0000256" key="4">
    <source>
        <dbReference type="ARBA" id="ARBA00022691"/>
    </source>
</evidence>
<dbReference type="Proteomes" id="UP000001409">
    <property type="component" value="Chromosome"/>
</dbReference>
<keyword evidence="3" id="KW-0808">Transferase</keyword>
<evidence type="ECO:0000256" key="5">
    <source>
        <dbReference type="ARBA" id="ARBA00022747"/>
    </source>
</evidence>
<proteinExistence type="predicted"/>
<dbReference type="eggNOG" id="COG0286">
    <property type="taxonomic scope" value="Bacteria"/>
</dbReference>
<name>Q8FUH3_COREF</name>
<reference evidence="8 9" key="1">
    <citation type="journal article" date="2003" name="Genome Res.">
        <title>Comparative complete genome sequence analysis of the amino acid replacements responsible for the thermostability of Corynebacterium efficiens.</title>
        <authorList>
            <person name="Nishio Y."/>
            <person name="Nakamura Y."/>
            <person name="Kawarabayasi Y."/>
            <person name="Usuda Y."/>
            <person name="Kimura E."/>
            <person name="Sugimoto S."/>
            <person name="Matsui K."/>
            <person name="Yamagishi A."/>
            <person name="Kikuchi H."/>
            <person name="Ikeo K."/>
            <person name="Gojobori T."/>
        </authorList>
    </citation>
    <scope>NUCLEOTIDE SEQUENCE [LARGE SCALE GENOMIC DNA]</scope>
    <source>
        <strain evidence="9">DSM 44549 / YS-314 / AJ 12310 / JCM 11189 / NBRC 100395</strain>
    </source>
</reference>
<keyword evidence="5" id="KW-0680">Restriction system</keyword>
<dbReference type="EC" id="2.1.1.72" evidence="1"/>
<organism evidence="8 9">
    <name type="scientific">Corynebacterium efficiens (strain DSM 44549 / YS-314 / AJ 12310 / JCM 11189 / NBRC 100395)</name>
    <dbReference type="NCBI Taxonomy" id="196164"/>
    <lineage>
        <taxon>Bacteria</taxon>
        <taxon>Bacillati</taxon>
        <taxon>Actinomycetota</taxon>
        <taxon>Actinomycetes</taxon>
        <taxon>Mycobacteriales</taxon>
        <taxon>Corynebacteriaceae</taxon>
        <taxon>Corynebacterium</taxon>
    </lineage>
</organism>
<sequence length="604" mass="65134">MSTPDRKITTSEIAQLAGVSTAAVSQWRKRHPDTFPQALPGKGRAILFNRIDVLNWLKDNGRPIREVWSMADSIRGFVEASKYGPTLAFFAARASVNSLSDLPVPLRDEVEKLFSQPEMQETYTKLADEYSPQDMLAAADEAFARSGRDGGEYSTPKILTDLIADLIPTEPKTVLDFACGAGGTLQAIHHRFPEATLQGNDINATALATAQARAIPGNWTATWTHRDIIEAGALPADSFDLVCSNPPFGLAVNKECLEEQPDRWPYGVPSRNDDSKWLQLAHHALTDSGLAIINVFNSALHARRHGSALPAMVADGSLLAVIALPDNLFSNTAIPSALVVFTKNPDNVSDTVLFATVDAASRHKSLGKVSALDTDDLVEAYTAHMAGERIPALATAVQVPRLELIGADATLLPTYWVAKAHPPQVDDLQATITAAVNAIEPIAAVGQELDELMLSREKIARTIPAIKLPGIKHIPRPSDEDLLAGDICIGATTVDVCTGDQQRPSTGLIQVIRCDPEVVDPWFLAAIIDAVRRSGALSTGIGVPQVDLRLVEVPNINIAEQRKLGTAIKTLQQRQHQVQEQVQRWEDLTKAVADAIATGIATPS</sequence>